<name>A0A2P6QYX6_ROSCH</name>
<organism evidence="2 3">
    <name type="scientific">Rosa chinensis</name>
    <name type="common">China rose</name>
    <dbReference type="NCBI Taxonomy" id="74649"/>
    <lineage>
        <taxon>Eukaryota</taxon>
        <taxon>Viridiplantae</taxon>
        <taxon>Streptophyta</taxon>
        <taxon>Embryophyta</taxon>
        <taxon>Tracheophyta</taxon>
        <taxon>Spermatophyta</taxon>
        <taxon>Magnoliopsida</taxon>
        <taxon>eudicotyledons</taxon>
        <taxon>Gunneridae</taxon>
        <taxon>Pentapetalae</taxon>
        <taxon>rosids</taxon>
        <taxon>fabids</taxon>
        <taxon>Rosales</taxon>
        <taxon>Rosaceae</taxon>
        <taxon>Rosoideae</taxon>
        <taxon>Rosoideae incertae sedis</taxon>
        <taxon>Rosa</taxon>
    </lineage>
</organism>
<dbReference type="OrthoDB" id="1137549at2759"/>
<proteinExistence type="predicted"/>
<keyword evidence="3" id="KW-1185">Reference proteome</keyword>
<accession>A0A2P6QYX6</accession>
<dbReference type="EMBL" id="PDCK01000042">
    <property type="protein sequence ID" value="PRQ39381.1"/>
    <property type="molecule type" value="Genomic_DNA"/>
</dbReference>
<dbReference type="InterPro" id="IPR050942">
    <property type="entry name" value="F-box_BR-signaling"/>
</dbReference>
<protein>
    <recommendedName>
        <fullName evidence="1">KIB1-4 beta-propeller domain-containing protein</fullName>
    </recommendedName>
</protein>
<gene>
    <name evidence="2" type="ORF">RchiOBHm_Chr4g0424551</name>
</gene>
<comment type="caution">
    <text evidence="2">The sequence shown here is derived from an EMBL/GenBank/DDBJ whole genome shotgun (WGS) entry which is preliminary data.</text>
</comment>
<dbReference type="Gramene" id="PRQ39381">
    <property type="protein sequence ID" value="PRQ39381"/>
    <property type="gene ID" value="RchiOBHm_Chr4g0424551"/>
</dbReference>
<dbReference type="InterPro" id="IPR005174">
    <property type="entry name" value="KIB1-4_b-propeller"/>
</dbReference>
<reference evidence="2 3" key="1">
    <citation type="journal article" date="2018" name="Nat. Genet.">
        <title>The Rosa genome provides new insights in the design of modern roses.</title>
        <authorList>
            <person name="Bendahmane M."/>
        </authorList>
    </citation>
    <scope>NUCLEOTIDE SEQUENCE [LARGE SCALE GENOMIC DNA]</scope>
    <source>
        <strain evidence="3">cv. Old Blush</strain>
    </source>
</reference>
<evidence type="ECO:0000313" key="2">
    <source>
        <dbReference type="EMBL" id="PRQ39381.1"/>
    </source>
</evidence>
<sequence>MSTISESVQYKQANQHGRWHTKELVPPPMLLVRNKTQTTLYSVSEGEVYNNGELPGLPPRTKWCCGSSHGWLATVDELTNQGVVIALRNPFRKSSPIRLPPLKEEISEAVKHRCQNIVYRVILSADPALNPDNYMVLALYCTDDHVLALALFNASHGRWHFIEAPSDIFDAIFYKGRVYAIGYSGEIVSVNVDNPGQAKQLTPSIYNLADYCVYLVESTKGDLLTIQRRRRRQPHDASIEEALFIVYKVVFNEGDGSIEKQVEVEDIGDEALFVDDMHSISVSTSNYPRVRRNSIYYIKDNYCLEDQNLEDRNITKHHELRSPFLIGLFKWIVDFILSLCGLQSASNLPVFLEWHQLPL</sequence>
<dbReference type="STRING" id="74649.A0A2P6QYX6"/>
<evidence type="ECO:0000259" key="1">
    <source>
        <dbReference type="Pfam" id="PF03478"/>
    </source>
</evidence>
<evidence type="ECO:0000313" key="3">
    <source>
        <dbReference type="Proteomes" id="UP000238479"/>
    </source>
</evidence>
<dbReference type="AlphaFoldDB" id="A0A2P6QYX6"/>
<dbReference type="Pfam" id="PF03478">
    <property type="entry name" value="Beta-prop_KIB1-4"/>
    <property type="match status" value="1"/>
</dbReference>
<dbReference type="PANTHER" id="PTHR44259">
    <property type="entry name" value="OS07G0183000 PROTEIN-RELATED"/>
    <property type="match status" value="1"/>
</dbReference>
<dbReference type="PANTHER" id="PTHR44259:SF93">
    <property type="entry name" value="PROTEIN, PUTATIVE (DUF295)-RELATED"/>
    <property type="match status" value="1"/>
</dbReference>
<dbReference type="Proteomes" id="UP000238479">
    <property type="component" value="Chromosome 4"/>
</dbReference>
<feature type="domain" description="KIB1-4 beta-propeller" evidence="1">
    <location>
        <begin position="40"/>
        <end position="310"/>
    </location>
</feature>